<keyword evidence="3 10" id="KW-0812">Transmembrane</keyword>
<dbReference type="PANTHER" id="PTHR45720:SF10">
    <property type="entry name" value="CHLORIDE CHANNEL PROTEIN 2"/>
    <property type="match status" value="1"/>
</dbReference>
<keyword evidence="8 10" id="KW-0868">Chloride</keyword>
<comment type="caution">
    <text evidence="12">The sequence shown here is derived from an EMBL/GenBank/DDBJ whole genome shotgun (WGS) entry which is preliminary data.</text>
</comment>
<feature type="transmembrane region" description="Helical" evidence="10">
    <location>
        <begin position="496"/>
        <end position="514"/>
    </location>
</feature>
<dbReference type="Gene3D" id="1.10.3080.10">
    <property type="entry name" value="Clc chloride channel"/>
    <property type="match status" value="1"/>
</dbReference>
<evidence type="ECO:0000259" key="11">
    <source>
        <dbReference type="PROSITE" id="PS51371"/>
    </source>
</evidence>
<dbReference type="AlphaFoldDB" id="A0AAV9IXR3"/>
<keyword evidence="9" id="KW-0129">CBS domain</keyword>
<evidence type="ECO:0000256" key="8">
    <source>
        <dbReference type="ARBA" id="ARBA00023214"/>
    </source>
</evidence>
<keyword evidence="2 10" id="KW-0813">Transport</keyword>
<evidence type="ECO:0000256" key="5">
    <source>
        <dbReference type="ARBA" id="ARBA00022989"/>
    </source>
</evidence>
<gene>
    <name evidence="12" type="ORF">CDCA_CDCA10G2905</name>
</gene>
<evidence type="ECO:0000256" key="10">
    <source>
        <dbReference type="RuleBase" id="RU361221"/>
    </source>
</evidence>
<dbReference type="PRINTS" id="PR00762">
    <property type="entry name" value="CLCHANNEL"/>
</dbReference>
<comment type="subcellular location">
    <subcellularLocation>
        <location evidence="1 10">Membrane</location>
        <topology evidence="1 10">Multi-pass membrane protein</topology>
    </subcellularLocation>
</comment>
<organism evidence="12 13">
    <name type="scientific">Cyanidium caldarium</name>
    <name type="common">Red alga</name>
    <dbReference type="NCBI Taxonomy" id="2771"/>
    <lineage>
        <taxon>Eukaryota</taxon>
        <taxon>Rhodophyta</taxon>
        <taxon>Bangiophyceae</taxon>
        <taxon>Cyanidiales</taxon>
        <taxon>Cyanidiaceae</taxon>
        <taxon>Cyanidium</taxon>
    </lineage>
</organism>
<sequence length="722" mass="78127">MNGTAEAGASASSPPSLRAAAEEVNFVFLEGVDVPAAVSTGASSSSPTARQAPADGAFSSWTNVLLRRSDESHTWRHRLAHALRHLGIPQPVPYLTRLVSFLTLLGVVAALFIFLIDLAVHGIEAARNQLRQLVHPALGFGLYLLSAVALCLLSTFWCATLSKEAEGSGLPQMKSILSGFYDRMKDALKVRVLFAKALGLICAIGGGLPVGWEGPNVHISCIIAHQLYRIPFFRELKRDRSLRLQTLAAACAVGLASSFGAPVGGVLYSIETMASFYLVQSFWKGVMCALAGAMIYDLLYTTPLVEAFEGTTFDPQDVGRVQIFLYAALGVLMGLLGALFICCVRGIYEMRMRRYPGTNRYFLVGAVATVSALVQYPVRLFALDPRAAINDLFRAVPLKMTDNFGWIELVSLPIVKFLLVAVSLGLPLPAGIFIPSFLIGAGCGRLFGEVLRLVFGAAVVPGTYAVVGAAAFTAGVTRALSCSVIIFEVTGQLRHMVPVLVAVLLAVIVGNAFNRSLYDTLVLMKQLPYMPILRRDRRPDMTVEEVMRRIDSTPCLFPDLGAADVQRLLEKFPDQPMLPVTDRSGVLLGAVSRRVLVARCQEARDGRSNGTDEVAFTMLDASEGDEDIDGAMEEARVGAPSSAPLADLTYRKQQQQGGRRSEGVVLPCDVSPLQVADYTLLRQLHFMFVMLMPHAAYVTKQGRLVGIVQREDLVQCGAVPES</sequence>
<dbReference type="Pfam" id="PF00654">
    <property type="entry name" value="Voltage_CLC"/>
    <property type="match status" value="1"/>
</dbReference>
<keyword evidence="13" id="KW-1185">Reference proteome</keyword>
<dbReference type="SUPFAM" id="SSF54631">
    <property type="entry name" value="CBS-domain pair"/>
    <property type="match status" value="1"/>
</dbReference>
<evidence type="ECO:0000256" key="9">
    <source>
        <dbReference type="PROSITE-ProRule" id="PRU00703"/>
    </source>
</evidence>
<evidence type="ECO:0000313" key="12">
    <source>
        <dbReference type="EMBL" id="KAK4536880.1"/>
    </source>
</evidence>
<reference evidence="12 13" key="1">
    <citation type="submission" date="2022-07" db="EMBL/GenBank/DDBJ databases">
        <title>Genome-wide signatures of adaptation to extreme environments.</title>
        <authorList>
            <person name="Cho C.H."/>
            <person name="Yoon H.S."/>
        </authorList>
    </citation>
    <scope>NUCLEOTIDE SEQUENCE [LARGE SCALE GENOMIC DNA]</scope>
    <source>
        <strain evidence="12 13">DBV 063 E5</strain>
    </source>
</reference>
<feature type="transmembrane region" description="Helical" evidence="10">
    <location>
        <begin position="453"/>
        <end position="476"/>
    </location>
</feature>
<feature type="transmembrane region" description="Helical" evidence="10">
    <location>
        <begin position="282"/>
        <end position="303"/>
    </location>
</feature>
<feature type="transmembrane region" description="Helical" evidence="10">
    <location>
        <begin position="323"/>
        <end position="348"/>
    </location>
</feature>
<feature type="transmembrane region" description="Helical" evidence="10">
    <location>
        <begin position="98"/>
        <end position="120"/>
    </location>
</feature>
<dbReference type="EMBL" id="JANCYW010000010">
    <property type="protein sequence ID" value="KAK4536880.1"/>
    <property type="molecule type" value="Genomic_DNA"/>
</dbReference>
<feature type="transmembrane region" description="Helical" evidence="10">
    <location>
        <begin position="360"/>
        <end position="378"/>
    </location>
</feature>
<keyword evidence="7 10" id="KW-0472">Membrane</keyword>
<dbReference type="Proteomes" id="UP001301350">
    <property type="component" value="Unassembled WGS sequence"/>
</dbReference>
<dbReference type="InterPro" id="IPR050970">
    <property type="entry name" value="Cl_channel_volt-gated"/>
</dbReference>
<dbReference type="InterPro" id="IPR046342">
    <property type="entry name" value="CBS_dom_sf"/>
</dbReference>
<dbReference type="SUPFAM" id="SSF81340">
    <property type="entry name" value="Clc chloride channel"/>
    <property type="match status" value="1"/>
</dbReference>
<evidence type="ECO:0000256" key="1">
    <source>
        <dbReference type="ARBA" id="ARBA00004141"/>
    </source>
</evidence>
<dbReference type="PANTHER" id="PTHR45720">
    <property type="entry name" value="CHLORIDE CHANNEL PROTEIN 2"/>
    <property type="match status" value="1"/>
</dbReference>
<evidence type="ECO:0000256" key="6">
    <source>
        <dbReference type="ARBA" id="ARBA00023065"/>
    </source>
</evidence>
<dbReference type="PROSITE" id="PS51371">
    <property type="entry name" value="CBS"/>
    <property type="match status" value="1"/>
</dbReference>
<dbReference type="InterPro" id="IPR000644">
    <property type="entry name" value="CBS_dom"/>
</dbReference>
<keyword evidence="6 10" id="KW-0406">Ion transport</keyword>
<comment type="similarity">
    <text evidence="10">Belongs to the chloride channel (TC 2.A.49) family.</text>
</comment>
<feature type="transmembrane region" description="Helical" evidence="10">
    <location>
        <begin position="417"/>
        <end position="441"/>
    </location>
</feature>
<dbReference type="InterPro" id="IPR014743">
    <property type="entry name" value="Cl-channel_core"/>
</dbReference>
<evidence type="ECO:0000313" key="13">
    <source>
        <dbReference type="Proteomes" id="UP001301350"/>
    </source>
</evidence>
<feature type="transmembrane region" description="Helical" evidence="10">
    <location>
        <begin position="193"/>
        <end position="212"/>
    </location>
</feature>
<dbReference type="Gene3D" id="3.10.580.10">
    <property type="entry name" value="CBS-domain"/>
    <property type="match status" value="2"/>
</dbReference>
<evidence type="ECO:0000256" key="4">
    <source>
        <dbReference type="ARBA" id="ARBA00022737"/>
    </source>
</evidence>
<protein>
    <recommendedName>
        <fullName evidence="10">Chloride channel protein</fullName>
    </recommendedName>
</protein>
<evidence type="ECO:0000256" key="7">
    <source>
        <dbReference type="ARBA" id="ARBA00023136"/>
    </source>
</evidence>
<feature type="domain" description="CBS" evidence="11">
    <location>
        <begin position="547"/>
        <end position="606"/>
    </location>
</feature>
<dbReference type="InterPro" id="IPR001807">
    <property type="entry name" value="ClC"/>
</dbReference>
<keyword evidence="4" id="KW-0677">Repeat</keyword>
<dbReference type="GO" id="GO:0016020">
    <property type="term" value="C:membrane"/>
    <property type="evidence" value="ECO:0007669"/>
    <property type="project" value="UniProtKB-SubCell"/>
</dbReference>
<feature type="transmembrane region" description="Helical" evidence="10">
    <location>
        <begin position="140"/>
        <end position="159"/>
    </location>
</feature>
<evidence type="ECO:0000256" key="2">
    <source>
        <dbReference type="ARBA" id="ARBA00022448"/>
    </source>
</evidence>
<accession>A0AAV9IXR3</accession>
<name>A0AAV9IXR3_CYACA</name>
<keyword evidence="5 10" id="KW-1133">Transmembrane helix</keyword>
<feature type="transmembrane region" description="Helical" evidence="10">
    <location>
        <begin position="247"/>
        <end position="270"/>
    </location>
</feature>
<proteinExistence type="inferred from homology"/>
<evidence type="ECO:0000256" key="3">
    <source>
        <dbReference type="ARBA" id="ARBA00022692"/>
    </source>
</evidence>
<dbReference type="GO" id="GO:0005247">
    <property type="term" value="F:voltage-gated chloride channel activity"/>
    <property type="evidence" value="ECO:0007669"/>
    <property type="project" value="TreeGrafter"/>
</dbReference>